<comment type="caution">
    <text evidence="1">The sequence shown here is derived from an EMBL/GenBank/DDBJ whole genome shotgun (WGS) entry which is preliminary data.</text>
</comment>
<sequence>MQFKTVVRRPMPHKVIFEKICEPGRRKMLSFSYLTLKSDDRMRTLRNDRSPDDHSQPLSTIQCEIETPVTARSIDR</sequence>
<dbReference type="AlphaFoldDB" id="A0A8X7CUG1"/>
<name>A0A8X7CUG1_9ARAC</name>
<dbReference type="EMBL" id="BMAV01022938">
    <property type="protein sequence ID" value="GFY78337.1"/>
    <property type="molecule type" value="Genomic_DNA"/>
</dbReference>
<gene>
    <name evidence="1" type="ORF">TNIN_409131</name>
</gene>
<protein>
    <submittedName>
        <fullName evidence="1">Uncharacterized protein</fullName>
    </submittedName>
</protein>
<reference evidence="1" key="1">
    <citation type="submission" date="2020-08" db="EMBL/GenBank/DDBJ databases">
        <title>Multicomponent nature underlies the extraordinary mechanical properties of spider dragline silk.</title>
        <authorList>
            <person name="Kono N."/>
            <person name="Nakamura H."/>
            <person name="Mori M."/>
            <person name="Yoshida Y."/>
            <person name="Ohtoshi R."/>
            <person name="Malay A.D."/>
            <person name="Moran D.A.P."/>
            <person name="Tomita M."/>
            <person name="Numata K."/>
            <person name="Arakawa K."/>
        </authorList>
    </citation>
    <scope>NUCLEOTIDE SEQUENCE</scope>
</reference>
<organism evidence="1 2">
    <name type="scientific">Trichonephila inaurata madagascariensis</name>
    <dbReference type="NCBI Taxonomy" id="2747483"/>
    <lineage>
        <taxon>Eukaryota</taxon>
        <taxon>Metazoa</taxon>
        <taxon>Ecdysozoa</taxon>
        <taxon>Arthropoda</taxon>
        <taxon>Chelicerata</taxon>
        <taxon>Arachnida</taxon>
        <taxon>Araneae</taxon>
        <taxon>Araneomorphae</taxon>
        <taxon>Entelegynae</taxon>
        <taxon>Araneoidea</taxon>
        <taxon>Nephilidae</taxon>
        <taxon>Trichonephila</taxon>
        <taxon>Trichonephila inaurata</taxon>
    </lineage>
</organism>
<evidence type="ECO:0000313" key="1">
    <source>
        <dbReference type="EMBL" id="GFY78337.1"/>
    </source>
</evidence>
<evidence type="ECO:0000313" key="2">
    <source>
        <dbReference type="Proteomes" id="UP000886998"/>
    </source>
</evidence>
<dbReference type="Proteomes" id="UP000886998">
    <property type="component" value="Unassembled WGS sequence"/>
</dbReference>
<keyword evidence="2" id="KW-1185">Reference proteome</keyword>
<accession>A0A8X7CUG1</accession>
<proteinExistence type="predicted"/>